<protein>
    <recommendedName>
        <fullName evidence="4">Secreted protein</fullName>
    </recommendedName>
</protein>
<keyword evidence="3" id="KW-1185">Reference proteome</keyword>
<feature type="chain" id="PRO_5003860948" description="Secreted protein" evidence="1">
    <location>
        <begin position="21"/>
        <end position="202"/>
    </location>
</feature>
<keyword evidence="1" id="KW-0732">Signal</keyword>
<dbReference type="OrthoDB" id="275582at2759"/>
<evidence type="ECO:0008006" key="4">
    <source>
        <dbReference type="Google" id="ProtNLM"/>
    </source>
</evidence>
<sequence length="202" mass="23273">MNLHSFYLFLVGAFFSSRTAFPPNCLPVAWWWQWIEKGEGVFFSWHFFLVALEMSIGGMRRFIAAGGCSGALSSSPAALVSGANSPAGATLALMMATRGRFYRPLVNQGINLWRYRMGRIHKGWCTWEYQHTRPDPRPFPDPPVNDYFGRSRIWNPISGKMGYVNKKAEEWGWPHQRPPPTGLRRSQEYFPFFLRGTFLTQR</sequence>
<dbReference type="Proteomes" id="UP000007350">
    <property type="component" value="Unassembled WGS sequence"/>
</dbReference>
<evidence type="ECO:0000256" key="1">
    <source>
        <dbReference type="SAM" id="SignalP"/>
    </source>
</evidence>
<proteinExistence type="predicted"/>
<dbReference type="AlphaFoldDB" id="K2M4D0"/>
<name>K2M4D0_TRYCR</name>
<feature type="signal peptide" evidence="1">
    <location>
        <begin position="1"/>
        <end position="20"/>
    </location>
</feature>
<evidence type="ECO:0000313" key="2">
    <source>
        <dbReference type="EMBL" id="EKF29828.1"/>
    </source>
</evidence>
<dbReference type="EMBL" id="AHKC01012614">
    <property type="protein sequence ID" value="EKF29828.1"/>
    <property type="molecule type" value="Genomic_DNA"/>
</dbReference>
<evidence type="ECO:0000313" key="3">
    <source>
        <dbReference type="Proteomes" id="UP000007350"/>
    </source>
</evidence>
<accession>K2M4D0</accession>
<reference evidence="2 3" key="1">
    <citation type="journal article" date="2012" name="BMC Genomics">
        <title>Comparative genomic analysis of human infective Trypanosoma cruzi lineages with the bat-restricted subspecies T. cruzi marinkellei.</title>
        <authorList>
            <person name="Franzen O."/>
            <person name="Talavera-Lopez C."/>
            <person name="Ochaya S."/>
            <person name="Butler C.E."/>
            <person name="Messenger L.A."/>
            <person name="Lewis M.D."/>
            <person name="Llewellyn M.S."/>
            <person name="Marinkelle C.J."/>
            <person name="Tyler K.M."/>
            <person name="Miles M.A."/>
            <person name="Andersson B."/>
        </authorList>
    </citation>
    <scope>NUCLEOTIDE SEQUENCE [LARGE SCALE GENOMIC DNA]</scope>
    <source>
        <strain evidence="2 3">B7</strain>
    </source>
</reference>
<organism evidence="2 3">
    <name type="scientific">Trypanosoma cruzi marinkellei</name>
    <dbReference type="NCBI Taxonomy" id="85056"/>
    <lineage>
        <taxon>Eukaryota</taxon>
        <taxon>Discoba</taxon>
        <taxon>Euglenozoa</taxon>
        <taxon>Kinetoplastea</taxon>
        <taxon>Metakinetoplastina</taxon>
        <taxon>Trypanosomatida</taxon>
        <taxon>Trypanosomatidae</taxon>
        <taxon>Trypanosoma</taxon>
        <taxon>Schizotrypanum</taxon>
    </lineage>
</organism>
<comment type="caution">
    <text evidence="2">The sequence shown here is derived from an EMBL/GenBank/DDBJ whole genome shotgun (WGS) entry which is preliminary data.</text>
</comment>
<gene>
    <name evidence="2" type="ORF">MOQ_006372</name>
</gene>